<name>A0ABS5AM11_9PSEU</name>
<evidence type="ECO:0000313" key="2">
    <source>
        <dbReference type="EMBL" id="MBP2477604.1"/>
    </source>
</evidence>
<accession>A0ABS5AM11</accession>
<sequence>MAIAPELPAAHIPPEQRLKLHRAAWPLVHTLGLDYQATAAALGTEPEIVASVLTEMPTPPGTALTEAQEKRLAEAAHELLSLSVEEKATAVGVDLAYLHKLLRRYPRTHEIAKRARQIASTPNRKKLFELVHRNGMKVGAACEQLGISRKNGTRWLREMGAPVCAPAIRGQARKEMTAMVVFMFTTYQWTKGKIASELGLTCHQVIAMLEEADVRKYRLSKRGTEEGANGPAGTRRGRRDQ</sequence>
<evidence type="ECO:0000256" key="1">
    <source>
        <dbReference type="SAM" id="MobiDB-lite"/>
    </source>
</evidence>
<gene>
    <name evidence="2" type="ORF">JOF53_006476</name>
</gene>
<proteinExistence type="predicted"/>
<dbReference type="Proteomes" id="UP001519363">
    <property type="component" value="Unassembled WGS sequence"/>
</dbReference>
<dbReference type="RefSeq" id="WP_086788286.1">
    <property type="nucleotide sequence ID" value="NZ_JAGIOO010000001.1"/>
</dbReference>
<organism evidence="2 3">
    <name type="scientific">Crossiella equi</name>
    <dbReference type="NCBI Taxonomy" id="130796"/>
    <lineage>
        <taxon>Bacteria</taxon>
        <taxon>Bacillati</taxon>
        <taxon>Actinomycetota</taxon>
        <taxon>Actinomycetes</taxon>
        <taxon>Pseudonocardiales</taxon>
        <taxon>Pseudonocardiaceae</taxon>
        <taxon>Crossiella</taxon>
    </lineage>
</organism>
<feature type="region of interest" description="Disordered" evidence="1">
    <location>
        <begin position="220"/>
        <end position="241"/>
    </location>
</feature>
<reference evidence="2 3" key="1">
    <citation type="submission" date="2021-03" db="EMBL/GenBank/DDBJ databases">
        <title>Sequencing the genomes of 1000 actinobacteria strains.</title>
        <authorList>
            <person name="Klenk H.-P."/>
        </authorList>
    </citation>
    <scope>NUCLEOTIDE SEQUENCE [LARGE SCALE GENOMIC DNA]</scope>
    <source>
        <strain evidence="2 3">DSM 44580</strain>
    </source>
</reference>
<dbReference type="EMBL" id="JAGIOO010000001">
    <property type="protein sequence ID" value="MBP2477604.1"/>
    <property type="molecule type" value="Genomic_DNA"/>
</dbReference>
<evidence type="ECO:0000313" key="3">
    <source>
        <dbReference type="Proteomes" id="UP001519363"/>
    </source>
</evidence>
<keyword evidence="3" id="KW-1185">Reference proteome</keyword>
<comment type="caution">
    <text evidence="2">The sequence shown here is derived from an EMBL/GenBank/DDBJ whole genome shotgun (WGS) entry which is preliminary data.</text>
</comment>
<protein>
    <submittedName>
        <fullName evidence="2">Transposase</fullName>
    </submittedName>
</protein>